<dbReference type="InterPro" id="IPR036388">
    <property type="entry name" value="WH-like_DNA-bd_sf"/>
</dbReference>
<dbReference type="AlphaFoldDB" id="A0A4Q9YMK1"/>
<keyword evidence="1" id="KW-0238">DNA-binding</keyword>
<name>A0A4Q9YMK1_9FLAO</name>
<dbReference type="SUPFAM" id="SSF46689">
    <property type="entry name" value="Homeodomain-like"/>
    <property type="match status" value="1"/>
</dbReference>
<dbReference type="InterPro" id="IPR009057">
    <property type="entry name" value="Homeodomain-like_sf"/>
</dbReference>
<dbReference type="Proteomes" id="UP000293300">
    <property type="component" value="Unassembled WGS sequence"/>
</dbReference>
<protein>
    <submittedName>
        <fullName evidence="1">DNA-binding protein</fullName>
    </submittedName>
</protein>
<evidence type="ECO:0000313" key="1">
    <source>
        <dbReference type="EMBL" id="TBX64518.1"/>
    </source>
</evidence>
<dbReference type="GO" id="GO:0003677">
    <property type="term" value="F:DNA binding"/>
    <property type="evidence" value="ECO:0007669"/>
    <property type="project" value="UniProtKB-KW"/>
</dbReference>
<proteinExistence type="predicted"/>
<dbReference type="EMBL" id="SJPE01000027">
    <property type="protein sequence ID" value="TBX64518.1"/>
    <property type="molecule type" value="Genomic_DNA"/>
</dbReference>
<reference evidence="1 2" key="1">
    <citation type="submission" date="2019-02" db="EMBL/GenBank/DDBJ databases">
        <title>Flavobacterium sp. RD-2-33 isolated from forest soil.</title>
        <authorList>
            <person name="Chaudhary D.K."/>
        </authorList>
    </citation>
    <scope>NUCLEOTIDE SEQUENCE [LARGE SCALE GENOMIC DNA]</scope>
    <source>
        <strain evidence="1 2">RD-2-33</strain>
    </source>
</reference>
<accession>A0A4Q9YMK1</accession>
<comment type="caution">
    <text evidence="1">The sequence shown here is derived from an EMBL/GenBank/DDBJ whole genome shotgun (WGS) entry which is preliminary data.</text>
</comment>
<organism evidence="1 2">
    <name type="scientific">Flavobacterium silvisoli</name>
    <dbReference type="NCBI Taxonomy" id="2529433"/>
    <lineage>
        <taxon>Bacteria</taxon>
        <taxon>Pseudomonadati</taxon>
        <taxon>Bacteroidota</taxon>
        <taxon>Flavobacteriia</taxon>
        <taxon>Flavobacteriales</taxon>
        <taxon>Flavobacteriaceae</taxon>
        <taxon>Flavobacterium</taxon>
    </lineage>
</organism>
<sequence length="136" mass="15650">MKTPKKTTCRKNEYQKVSFDLKLSIIAEINNGQISANYASKKYGISRATLAYWTKKLSNFEGKSKAMSKNDEIKKLRDRIEELEFVKDFQQDIIADFEHITGEHLSKKYLPEALAKEIEKKRLNLSKESGSINASE</sequence>
<evidence type="ECO:0000313" key="2">
    <source>
        <dbReference type="Proteomes" id="UP000293300"/>
    </source>
</evidence>
<keyword evidence="2" id="KW-1185">Reference proteome</keyword>
<dbReference type="Gene3D" id="1.10.10.10">
    <property type="entry name" value="Winged helix-like DNA-binding domain superfamily/Winged helix DNA-binding domain"/>
    <property type="match status" value="1"/>
</dbReference>
<dbReference type="RefSeq" id="WP_131477093.1">
    <property type="nucleotide sequence ID" value="NZ_SJPE01000027.1"/>
</dbReference>
<dbReference type="OrthoDB" id="1440232at2"/>
<gene>
    <name evidence="1" type="ORF">EZL74_12990</name>
</gene>